<accession>A0AAD5NZ85</accession>
<proteinExistence type="predicted"/>
<reference evidence="2" key="1">
    <citation type="journal article" date="2022" name="Plant J.">
        <title>Strategies of tolerance reflected in two North American maple genomes.</title>
        <authorList>
            <person name="McEvoy S.L."/>
            <person name="Sezen U.U."/>
            <person name="Trouern-Trend A."/>
            <person name="McMahon S.M."/>
            <person name="Schaberg P.G."/>
            <person name="Yang J."/>
            <person name="Wegrzyn J.L."/>
            <person name="Swenson N.G."/>
        </authorList>
    </citation>
    <scope>NUCLEOTIDE SEQUENCE</scope>
    <source>
        <strain evidence="2">91603</strain>
    </source>
</reference>
<evidence type="ECO:0000256" key="1">
    <source>
        <dbReference type="SAM" id="Phobius"/>
    </source>
</evidence>
<gene>
    <name evidence="2" type="ORF">LWI28_026126</name>
</gene>
<keyword evidence="1" id="KW-1133">Transmembrane helix</keyword>
<name>A0AAD5NZ85_ACENE</name>
<dbReference type="Proteomes" id="UP001064489">
    <property type="component" value="Chromosome 3"/>
</dbReference>
<comment type="caution">
    <text evidence="2">The sequence shown here is derived from an EMBL/GenBank/DDBJ whole genome shotgun (WGS) entry which is preliminary data.</text>
</comment>
<protein>
    <submittedName>
        <fullName evidence="2">Uncharacterized protein</fullName>
    </submittedName>
</protein>
<evidence type="ECO:0000313" key="2">
    <source>
        <dbReference type="EMBL" id="KAI9187262.1"/>
    </source>
</evidence>
<sequence>MQFLGQLQRKLKTKPDLEKLKLGCFPTDDATFHVVCSYSQKDCVLVLHFGGGFKCMFFFFLMTLASVLVLHFGCRFVGIFFFFLCAGFTDLDNRLSDCFESSPKPSSTFLMLSKHKVFDLLPLEVDIDFD</sequence>
<keyword evidence="1" id="KW-0472">Membrane</keyword>
<dbReference type="AlphaFoldDB" id="A0AAD5NZ85"/>
<organism evidence="2 3">
    <name type="scientific">Acer negundo</name>
    <name type="common">Box elder</name>
    <dbReference type="NCBI Taxonomy" id="4023"/>
    <lineage>
        <taxon>Eukaryota</taxon>
        <taxon>Viridiplantae</taxon>
        <taxon>Streptophyta</taxon>
        <taxon>Embryophyta</taxon>
        <taxon>Tracheophyta</taxon>
        <taxon>Spermatophyta</taxon>
        <taxon>Magnoliopsida</taxon>
        <taxon>eudicotyledons</taxon>
        <taxon>Gunneridae</taxon>
        <taxon>Pentapetalae</taxon>
        <taxon>rosids</taxon>
        <taxon>malvids</taxon>
        <taxon>Sapindales</taxon>
        <taxon>Sapindaceae</taxon>
        <taxon>Hippocastanoideae</taxon>
        <taxon>Acereae</taxon>
        <taxon>Acer</taxon>
    </lineage>
</organism>
<keyword evidence="1" id="KW-0812">Transmembrane</keyword>
<reference evidence="2" key="2">
    <citation type="submission" date="2023-02" db="EMBL/GenBank/DDBJ databases">
        <authorList>
            <person name="Swenson N.G."/>
            <person name="Wegrzyn J.L."/>
            <person name="Mcevoy S.L."/>
        </authorList>
    </citation>
    <scope>NUCLEOTIDE SEQUENCE</scope>
    <source>
        <strain evidence="2">91603</strain>
        <tissue evidence="2">Leaf</tissue>
    </source>
</reference>
<evidence type="ECO:0000313" key="3">
    <source>
        <dbReference type="Proteomes" id="UP001064489"/>
    </source>
</evidence>
<dbReference type="EMBL" id="JAJSOW010000100">
    <property type="protein sequence ID" value="KAI9187262.1"/>
    <property type="molecule type" value="Genomic_DNA"/>
</dbReference>
<feature type="transmembrane region" description="Helical" evidence="1">
    <location>
        <begin position="57"/>
        <end position="84"/>
    </location>
</feature>
<keyword evidence="3" id="KW-1185">Reference proteome</keyword>